<dbReference type="InterPro" id="IPR036188">
    <property type="entry name" value="FAD/NAD-bd_sf"/>
</dbReference>
<dbReference type="Pfam" id="PF07976">
    <property type="entry name" value="Phe_hydrox_dim"/>
    <property type="match status" value="1"/>
</dbReference>
<dbReference type="InterPro" id="IPR036249">
    <property type="entry name" value="Thioredoxin-like_sf"/>
</dbReference>
<dbReference type="Gene3D" id="3.40.50.1100">
    <property type="match status" value="2"/>
</dbReference>
<feature type="domain" description="Phenol hydroxylase-like C-terminal dimerisation" evidence="8">
    <location>
        <begin position="487"/>
        <end position="634"/>
    </location>
</feature>
<reference evidence="9" key="1">
    <citation type="submission" date="2020-01" db="EMBL/GenBank/DDBJ databases">
        <title>Identification and distribution of gene clusters putatively required for synthesis of sphingolipid metabolism inhibitors in phylogenetically diverse species of the filamentous fungus Fusarium.</title>
        <authorList>
            <person name="Kim H.-S."/>
            <person name="Busman M."/>
            <person name="Brown D.W."/>
            <person name="Divon H."/>
            <person name="Uhlig S."/>
            <person name="Proctor R.H."/>
        </authorList>
    </citation>
    <scope>NUCLEOTIDE SEQUENCE</scope>
    <source>
        <strain evidence="9">NRRL 31653</strain>
    </source>
</reference>
<dbReference type="GO" id="GO:0016709">
    <property type="term" value="F:oxidoreductase activity, acting on paired donors, with incorporation or reduction of molecular oxygen, NAD(P)H as one donor, and incorporation of one atom of oxygen"/>
    <property type="evidence" value="ECO:0007669"/>
    <property type="project" value="UniProtKB-ARBA"/>
</dbReference>
<evidence type="ECO:0000259" key="6">
    <source>
        <dbReference type="Pfam" id="PF00561"/>
    </source>
</evidence>
<dbReference type="PANTHER" id="PTHR43004">
    <property type="entry name" value="TRK SYSTEM POTASSIUM UPTAKE PROTEIN"/>
    <property type="match status" value="1"/>
</dbReference>
<evidence type="ECO:0000259" key="8">
    <source>
        <dbReference type="Pfam" id="PF07976"/>
    </source>
</evidence>
<dbReference type="PANTHER" id="PTHR43004:SF15">
    <property type="entry name" value="MONOOXYGENASE, PUTATIVE (AFU_ORTHOLOGUE AFUA_6G03030)-RELATED"/>
    <property type="match status" value="1"/>
</dbReference>
<evidence type="ECO:0000259" key="5">
    <source>
        <dbReference type="Pfam" id="PF00291"/>
    </source>
</evidence>
<dbReference type="Proteomes" id="UP000737391">
    <property type="component" value="Unassembled WGS sequence"/>
</dbReference>
<dbReference type="EMBL" id="LUFC02000247">
    <property type="protein sequence ID" value="KAF4499589.1"/>
    <property type="molecule type" value="Genomic_DNA"/>
</dbReference>
<dbReference type="SUPFAM" id="SSF53686">
    <property type="entry name" value="Tryptophan synthase beta subunit-like PLP-dependent enzymes"/>
    <property type="match status" value="1"/>
</dbReference>
<sequence length="1217" mass="133674">MPVFQETSNAARDQRILPSRALPVPRLSQQPDLSNVSEEHKEVVVIGAGPAGLFLTLLLARYGITEASLLCLDSKPGTLKAGQADGLQPRTLEVFQSLGIASEIISEGCHMEEVAFWNPVQSNANTNGNGSHVVGIERTSFAPDVNVPARFPFEVTIHQGRIERILEDNLHLYAGKGAIRRSHRFLEYTVDDTDAEFPIVAKYEQDLPDGSTQQGTVRTKYLIGADGARSKVRKCMGLELEGETTDHIWGVCDFVADTNFPDIRKRSAIHSDAGSVMVIPREQIATGEYLTRLYVQVAEEVDTSGDTGTDKKSADKKRRGAVTLEYIFEQARQVFAPYKIKIKEGTEPDWWAAYQIGQRMAPRFSAKTSDGVERVFIVGDACHTHSPKAGQGMNVSMMDSYNLAWKLVHKIHGLTPSSNSGTDPILETFSQERVDVARQLIEFDTQFSHMFSGRIGSADAETSGLTHEEFLRVFSDGSGFTSGCGLHYKESQLIRELGAKSNLLRGDPLLGALTPGRRLLDVEVKRYADATARHLQDEMPPTGRYYVLVFTSNDLLEKSGNSQSSLQSSVEILQKFPKGTVNLIVVHPLTSRFEWTDLPAGVKTFAEMRTYGVSKKEDVYEVLGVSKDDGVVAVLIIAEKRDSIIGSRCTTMASAQNIIKCAVLSTSRKISYSIAENSQNGSCIVLSNSFGADITLYQPVAHRLASLGYRVLSYDHPGHSQSTPVKDVDNVEMEQLISDVDELLRALHIDSIHAWVGVSLGAASGVYLACCRPKLIKNLAYCACNPASFGALGIMPLEYFDKMRAQAEADGTIANVIRQMHYGWASKEWLDEHPDQDERLKLASSTLSLDGLRAMMTLQKNKRFDMRSLVPQLLESCERIMFVKGDHDAHLNPLVDMTRDLVVKMAQEKGVKGDFKLVTVPDSGHGDEPFEVLMVGVDGILMALVCTLHVKLHPEFFHRSITINRIMESIHQPHSETYPDQNGYYGRYGELLHSPPFNQTLNKVRFGLQGRPMPIHHLENRSREVGGAQILVKREDLNHTGAHKINHCVGFALLAKAMGKTKLIAETGAGQHGVALATAAAYFGLECEIHMGGVDTEKQKSNVGRMQILGARVVAATAGQSALKEASDSAFNVYVEQREHALYAIGSAIGPHPFPLIVRDFQSVIGKEAREQFLTTTDGTLPEHVVACVAGGSNAMGMYSAFIDDTAVKLHAVEPLG</sequence>
<keyword evidence="10" id="KW-1185">Reference proteome</keyword>
<dbReference type="InterPro" id="IPR012941">
    <property type="entry name" value="Phe_hydrox_C_dim_dom"/>
</dbReference>
<dbReference type="SUPFAM" id="SSF51905">
    <property type="entry name" value="FAD/NAD(P)-binding domain"/>
    <property type="match status" value="1"/>
</dbReference>
<dbReference type="Gene3D" id="3.40.30.20">
    <property type="match status" value="1"/>
</dbReference>
<protein>
    <submittedName>
        <fullName evidence="9">Phenol hydroxylase</fullName>
    </submittedName>
</protein>
<evidence type="ECO:0000256" key="4">
    <source>
        <dbReference type="ARBA" id="ARBA00023002"/>
    </source>
</evidence>
<evidence type="ECO:0000256" key="1">
    <source>
        <dbReference type="ARBA" id="ARBA00007801"/>
    </source>
</evidence>
<comment type="similarity">
    <text evidence="1">Belongs to the PheA/TfdB FAD monooxygenase family.</text>
</comment>
<dbReference type="GO" id="GO:0071949">
    <property type="term" value="F:FAD binding"/>
    <property type="evidence" value="ECO:0007669"/>
    <property type="project" value="InterPro"/>
</dbReference>
<evidence type="ECO:0000313" key="9">
    <source>
        <dbReference type="EMBL" id="KAF4499589.1"/>
    </source>
</evidence>
<evidence type="ECO:0000313" key="10">
    <source>
        <dbReference type="Proteomes" id="UP000737391"/>
    </source>
</evidence>
<accession>A0A9P5BCN1</accession>
<dbReference type="Gene3D" id="3.50.50.60">
    <property type="entry name" value="FAD/NAD(P)-binding domain"/>
    <property type="match status" value="1"/>
</dbReference>
<feature type="domain" description="Tryptophan synthase beta chain-like PALP" evidence="5">
    <location>
        <begin position="1010"/>
        <end position="1216"/>
    </location>
</feature>
<dbReference type="Gene3D" id="3.40.50.1820">
    <property type="entry name" value="alpha/beta hydrolase"/>
    <property type="match status" value="1"/>
</dbReference>
<keyword evidence="3" id="KW-0274">FAD</keyword>
<dbReference type="Gene3D" id="3.30.9.10">
    <property type="entry name" value="D-Amino Acid Oxidase, subunit A, domain 2"/>
    <property type="match status" value="1"/>
</dbReference>
<dbReference type="Pfam" id="PF01494">
    <property type="entry name" value="FAD_binding_3"/>
    <property type="match status" value="1"/>
</dbReference>
<dbReference type="OrthoDB" id="1716816at2759"/>
<name>A0A9P5BCN1_9HYPO</name>
<evidence type="ECO:0000256" key="2">
    <source>
        <dbReference type="ARBA" id="ARBA00022630"/>
    </source>
</evidence>
<dbReference type="InterPro" id="IPR000073">
    <property type="entry name" value="AB_hydrolase_1"/>
</dbReference>
<dbReference type="InterPro" id="IPR036052">
    <property type="entry name" value="TrpB-like_PALP_sf"/>
</dbReference>
<dbReference type="InterPro" id="IPR050641">
    <property type="entry name" value="RIFMO-like"/>
</dbReference>
<proteinExistence type="inferred from homology"/>
<dbReference type="AlphaFoldDB" id="A0A9P5BCN1"/>
<dbReference type="InterPro" id="IPR001926">
    <property type="entry name" value="TrpB-like_PALP"/>
</dbReference>
<dbReference type="SUPFAM" id="SSF53474">
    <property type="entry name" value="alpha/beta-Hydrolases"/>
    <property type="match status" value="1"/>
</dbReference>
<organism evidence="9 10">
    <name type="scientific">Fusarium agapanthi</name>
    <dbReference type="NCBI Taxonomy" id="1803897"/>
    <lineage>
        <taxon>Eukaryota</taxon>
        <taxon>Fungi</taxon>
        <taxon>Dikarya</taxon>
        <taxon>Ascomycota</taxon>
        <taxon>Pezizomycotina</taxon>
        <taxon>Sordariomycetes</taxon>
        <taxon>Hypocreomycetidae</taxon>
        <taxon>Hypocreales</taxon>
        <taxon>Nectriaceae</taxon>
        <taxon>Fusarium</taxon>
        <taxon>Fusarium fujikuroi species complex</taxon>
    </lineage>
</organism>
<feature type="domain" description="FAD-binding" evidence="7">
    <location>
        <begin position="42"/>
        <end position="443"/>
    </location>
</feature>
<dbReference type="Pfam" id="PF00291">
    <property type="entry name" value="PALP"/>
    <property type="match status" value="1"/>
</dbReference>
<feature type="domain" description="AB hydrolase-1" evidence="6">
    <location>
        <begin position="696"/>
        <end position="800"/>
    </location>
</feature>
<keyword evidence="2" id="KW-0285">Flavoprotein</keyword>
<dbReference type="Pfam" id="PF00561">
    <property type="entry name" value="Abhydrolase_1"/>
    <property type="match status" value="1"/>
</dbReference>
<dbReference type="SUPFAM" id="SSF54373">
    <property type="entry name" value="FAD-linked reductases, C-terminal domain"/>
    <property type="match status" value="1"/>
</dbReference>
<dbReference type="InterPro" id="IPR038220">
    <property type="entry name" value="PHOX_C_sf"/>
</dbReference>
<dbReference type="SUPFAM" id="SSF52833">
    <property type="entry name" value="Thioredoxin-like"/>
    <property type="match status" value="1"/>
</dbReference>
<dbReference type="PRINTS" id="PR00420">
    <property type="entry name" value="RNGMNOXGNASE"/>
</dbReference>
<keyword evidence="4" id="KW-0560">Oxidoreductase</keyword>
<gene>
    <name evidence="9" type="ORF">FAGAP_4231</name>
</gene>
<dbReference type="InterPro" id="IPR029058">
    <property type="entry name" value="AB_hydrolase_fold"/>
</dbReference>
<comment type="caution">
    <text evidence="9">The sequence shown here is derived from an EMBL/GenBank/DDBJ whole genome shotgun (WGS) entry which is preliminary data.</text>
</comment>
<dbReference type="InterPro" id="IPR002938">
    <property type="entry name" value="FAD-bd"/>
</dbReference>
<evidence type="ECO:0000256" key="3">
    <source>
        <dbReference type="ARBA" id="ARBA00022827"/>
    </source>
</evidence>
<evidence type="ECO:0000259" key="7">
    <source>
        <dbReference type="Pfam" id="PF01494"/>
    </source>
</evidence>